<dbReference type="STRING" id="1239962.C943_03348"/>
<dbReference type="EMBL" id="AMZY02000005">
    <property type="protein sequence ID" value="EMS34661.1"/>
    <property type="molecule type" value="Genomic_DNA"/>
</dbReference>
<reference evidence="1" key="1">
    <citation type="submission" date="2013-01" db="EMBL/GenBank/DDBJ databases">
        <title>Genome assembly of Mariniradius saccharolyticus AK6.</title>
        <authorList>
            <person name="Vaidya B."/>
            <person name="Khatri I."/>
            <person name="Tanuku N.R.S."/>
            <person name="Subramanian S."/>
            <person name="Pinnaka A."/>
        </authorList>
    </citation>
    <scope>NUCLEOTIDE SEQUENCE [LARGE SCALE GENOMIC DNA]</scope>
    <source>
        <strain evidence="1">AK6</strain>
    </source>
</reference>
<evidence type="ECO:0000313" key="1">
    <source>
        <dbReference type="EMBL" id="EMS34661.1"/>
    </source>
</evidence>
<protein>
    <submittedName>
        <fullName evidence="1">Uncharacterized protein</fullName>
    </submittedName>
</protein>
<comment type="caution">
    <text evidence="1">The sequence shown here is derived from an EMBL/GenBank/DDBJ whole genome shotgun (WGS) entry which is preliminary data.</text>
</comment>
<dbReference type="InParanoid" id="M7YBU6"/>
<name>M7YBU6_9BACT</name>
<dbReference type="AlphaFoldDB" id="M7YBU6"/>
<keyword evidence="2" id="KW-1185">Reference proteome</keyword>
<sequence length="62" mass="7190">MPHCSRQRPDNLSPISVDFSRIHIKDTPNCKKYTMSFFSALKSQFLENISLNASPKEYFPLL</sequence>
<organism evidence="1 2">
    <name type="scientific">Mariniradius saccharolyticus AK6</name>
    <dbReference type="NCBI Taxonomy" id="1239962"/>
    <lineage>
        <taxon>Bacteria</taxon>
        <taxon>Pseudomonadati</taxon>
        <taxon>Bacteroidota</taxon>
        <taxon>Cytophagia</taxon>
        <taxon>Cytophagales</taxon>
        <taxon>Cyclobacteriaceae</taxon>
        <taxon>Mariniradius</taxon>
    </lineage>
</organism>
<dbReference type="Proteomes" id="UP000010953">
    <property type="component" value="Unassembled WGS sequence"/>
</dbReference>
<accession>M7YBU6</accession>
<proteinExistence type="predicted"/>
<evidence type="ECO:0000313" key="2">
    <source>
        <dbReference type="Proteomes" id="UP000010953"/>
    </source>
</evidence>
<gene>
    <name evidence="1" type="ORF">C943_03348</name>
</gene>